<dbReference type="PANTHER" id="PTHR24406">
    <property type="entry name" value="TRANSCRIPTIONAL REPRESSOR CTCFL-RELATED"/>
    <property type="match status" value="1"/>
</dbReference>
<dbReference type="AlphaFoldDB" id="A0A336LM54"/>
<reference evidence="12" key="2">
    <citation type="submission" date="2018-07" db="EMBL/GenBank/DDBJ databases">
        <authorList>
            <person name="Quirk P.G."/>
            <person name="Krulwich T.A."/>
        </authorList>
    </citation>
    <scope>NUCLEOTIDE SEQUENCE</scope>
</reference>
<feature type="domain" description="C2H2-type" evidence="9">
    <location>
        <begin position="297"/>
        <end position="321"/>
    </location>
</feature>
<dbReference type="PROSITE" id="PS50157">
    <property type="entry name" value="ZINC_FINGER_C2H2_2"/>
    <property type="match status" value="2"/>
</dbReference>
<dbReference type="InterPro" id="IPR050888">
    <property type="entry name" value="ZnF_C2H2-type_TF"/>
</dbReference>
<evidence type="ECO:0000259" key="10">
    <source>
        <dbReference type="PROSITE" id="PS51915"/>
    </source>
</evidence>
<dbReference type="PROSITE" id="PS51915">
    <property type="entry name" value="ZAD"/>
    <property type="match status" value="1"/>
</dbReference>
<evidence type="ECO:0000313" key="12">
    <source>
        <dbReference type="EMBL" id="SSX17733.1"/>
    </source>
</evidence>
<accession>A0A336LM54</accession>
<dbReference type="GO" id="GO:0005634">
    <property type="term" value="C:nucleus"/>
    <property type="evidence" value="ECO:0007669"/>
    <property type="project" value="UniProtKB-SubCell"/>
</dbReference>
<evidence type="ECO:0000259" key="9">
    <source>
        <dbReference type="PROSITE" id="PS50157"/>
    </source>
</evidence>
<dbReference type="Gene3D" id="3.40.1800.20">
    <property type="match status" value="1"/>
</dbReference>
<evidence type="ECO:0000256" key="3">
    <source>
        <dbReference type="ARBA" id="ARBA00022737"/>
    </source>
</evidence>
<protein>
    <submittedName>
        <fullName evidence="12">CSON003345 protein</fullName>
    </submittedName>
</protein>
<keyword evidence="3" id="KW-0677">Repeat</keyword>
<feature type="binding site" evidence="8">
    <location>
        <position position="8"/>
    </location>
    <ligand>
        <name>Zn(2+)</name>
        <dbReference type="ChEBI" id="CHEBI:29105"/>
    </ligand>
</feature>
<feature type="domain" description="C2H2-type" evidence="9">
    <location>
        <begin position="322"/>
        <end position="350"/>
    </location>
</feature>
<name>A0A336LM54_CULSO</name>
<dbReference type="VEuPathDB" id="VectorBase:CSON003345"/>
<dbReference type="InterPro" id="IPR036236">
    <property type="entry name" value="Znf_C2H2_sf"/>
</dbReference>
<dbReference type="Pfam" id="PF00096">
    <property type="entry name" value="zf-C2H2"/>
    <property type="match status" value="2"/>
</dbReference>
<organism evidence="12">
    <name type="scientific">Culicoides sonorensis</name>
    <name type="common">Biting midge</name>
    <dbReference type="NCBI Taxonomy" id="179676"/>
    <lineage>
        <taxon>Eukaryota</taxon>
        <taxon>Metazoa</taxon>
        <taxon>Ecdysozoa</taxon>
        <taxon>Arthropoda</taxon>
        <taxon>Hexapoda</taxon>
        <taxon>Insecta</taxon>
        <taxon>Pterygota</taxon>
        <taxon>Neoptera</taxon>
        <taxon>Endopterygota</taxon>
        <taxon>Diptera</taxon>
        <taxon>Nematocera</taxon>
        <taxon>Chironomoidea</taxon>
        <taxon>Ceratopogonidae</taxon>
        <taxon>Ceratopogoninae</taxon>
        <taxon>Culicoides</taxon>
        <taxon>Monoculicoides</taxon>
    </lineage>
</organism>
<feature type="binding site" evidence="8">
    <location>
        <position position="54"/>
    </location>
    <ligand>
        <name>Zn(2+)</name>
        <dbReference type="ChEBI" id="CHEBI:29105"/>
    </ligand>
</feature>
<feature type="binding site" evidence="8">
    <location>
        <position position="57"/>
    </location>
    <ligand>
        <name>Zn(2+)</name>
        <dbReference type="ChEBI" id="CHEBI:29105"/>
    </ligand>
</feature>
<dbReference type="GO" id="GO:0008270">
    <property type="term" value="F:zinc ion binding"/>
    <property type="evidence" value="ECO:0007669"/>
    <property type="project" value="UniProtKB-UniRule"/>
</dbReference>
<reference evidence="11" key="1">
    <citation type="submission" date="2018-04" db="EMBL/GenBank/DDBJ databases">
        <authorList>
            <person name="Go L.Y."/>
            <person name="Mitchell J.A."/>
        </authorList>
    </citation>
    <scope>NUCLEOTIDE SEQUENCE</scope>
    <source>
        <tissue evidence="11">Whole organism</tissue>
    </source>
</reference>
<dbReference type="Gene3D" id="3.30.160.60">
    <property type="entry name" value="Classic Zinc Finger"/>
    <property type="match status" value="3"/>
</dbReference>
<evidence type="ECO:0000256" key="7">
    <source>
        <dbReference type="PROSITE-ProRule" id="PRU00042"/>
    </source>
</evidence>
<evidence type="ECO:0000256" key="8">
    <source>
        <dbReference type="PROSITE-ProRule" id="PRU01263"/>
    </source>
</evidence>
<keyword evidence="2 8" id="KW-0479">Metal-binding</keyword>
<feature type="binding site" evidence="8">
    <location>
        <position position="11"/>
    </location>
    <ligand>
        <name>Zn(2+)</name>
        <dbReference type="ChEBI" id="CHEBI:29105"/>
    </ligand>
</feature>
<evidence type="ECO:0000313" key="11">
    <source>
        <dbReference type="EMBL" id="SSW97347.1"/>
    </source>
</evidence>
<dbReference type="SMART" id="SM00355">
    <property type="entry name" value="ZnF_C2H2"/>
    <property type="match status" value="6"/>
</dbReference>
<evidence type="ECO:0000256" key="6">
    <source>
        <dbReference type="ARBA" id="ARBA00023242"/>
    </source>
</evidence>
<sequence length="556" mass="64393">MSSFHKLCRLCLKKCKPNDYYEDLCQDYSIRCKIAIQEIFNIINVNNNFPAKVCLDCSQKVLDFYDYFVVVQKNQDILINGINSTGTQISIQNESQSIRSLPSLINLNNRHHLSNQNIFEAGTSQVPMDIENRLDESQSNEDTKQSVLPILSIPKPFLTVEERKVIQEKIKLIKDGMSNDEKIKIFYGLKCNKCPNSEFNKLVDYQEHSVREHNVELTSFVCCKTKIKREFLLDHIEYHLGTPAVRVLRPRLQSMGTLTQNNGNNESQGETIINESTSTSTEGEQSNKSTEENGVKFPCSKCIRTYMTKSSLKRHMNTAHSPFCEECNKHFDDEVKLKKHKFFFHSNNGPFTCPHCPNLEYDNRQQLYNHRRWHARQESVNPVTVSEDIDNNELLNTSNKEPPFQDSITKDSQLVNCPYCTGSFHSNRNLKIHMSLKHKNGMIIAKAIKKRYVSPFKKPLDLPRLKCKICGFVSFYRQNLKRHIRIRHPEQADTEEELNSLVDDIDRSQMENFKSADNLLETNKSSENATLQNQQIKQEHDDSFNMYNCLSTSLLP</sequence>
<evidence type="ECO:0000256" key="4">
    <source>
        <dbReference type="ARBA" id="ARBA00022771"/>
    </source>
</evidence>
<evidence type="ECO:0000256" key="2">
    <source>
        <dbReference type="ARBA" id="ARBA00022723"/>
    </source>
</evidence>
<dbReference type="SUPFAM" id="SSF57667">
    <property type="entry name" value="beta-beta-alpha zinc fingers"/>
    <property type="match status" value="1"/>
</dbReference>
<keyword evidence="6" id="KW-0539">Nucleus</keyword>
<evidence type="ECO:0000256" key="5">
    <source>
        <dbReference type="ARBA" id="ARBA00022833"/>
    </source>
</evidence>
<keyword evidence="4 7" id="KW-0863">Zinc-finger</keyword>
<keyword evidence="5 8" id="KW-0862">Zinc</keyword>
<evidence type="ECO:0000256" key="1">
    <source>
        <dbReference type="ARBA" id="ARBA00004123"/>
    </source>
</evidence>
<feature type="domain" description="ZAD" evidence="10">
    <location>
        <begin position="6"/>
        <end position="81"/>
    </location>
</feature>
<gene>
    <name evidence="12" type="primary">CSON003345</name>
</gene>
<dbReference type="EMBL" id="UFQT01000015">
    <property type="protein sequence ID" value="SSX17733.1"/>
    <property type="molecule type" value="Genomic_DNA"/>
</dbReference>
<comment type="subcellular location">
    <subcellularLocation>
        <location evidence="1">Nucleus</location>
    </subcellularLocation>
</comment>
<dbReference type="PROSITE" id="PS00028">
    <property type="entry name" value="ZINC_FINGER_C2H2_1"/>
    <property type="match status" value="3"/>
</dbReference>
<dbReference type="InterPro" id="IPR012934">
    <property type="entry name" value="Znf_AD"/>
</dbReference>
<dbReference type="SMART" id="SM00868">
    <property type="entry name" value="zf-AD"/>
    <property type="match status" value="1"/>
</dbReference>
<proteinExistence type="predicted"/>
<dbReference type="SUPFAM" id="SSF57716">
    <property type="entry name" value="Glucocorticoid receptor-like (DNA-binding domain)"/>
    <property type="match status" value="1"/>
</dbReference>
<dbReference type="EMBL" id="UFQS01000015">
    <property type="protein sequence ID" value="SSW97347.1"/>
    <property type="molecule type" value="Genomic_DNA"/>
</dbReference>
<dbReference type="InterPro" id="IPR013087">
    <property type="entry name" value="Znf_C2H2_type"/>
</dbReference>